<keyword evidence="2" id="KW-1185">Reference proteome</keyword>
<evidence type="ECO:0000313" key="2">
    <source>
        <dbReference type="Proteomes" id="UP001357223"/>
    </source>
</evidence>
<evidence type="ECO:0000313" key="1">
    <source>
        <dbReference type="EMBL" id="WVX79443.1"/>
    </source>
</evidence>
<proteinExistence type="predicted"/>
<dbReference type="Proteomes" id="UP001357223">
    <property type="component" value="Chromosome"/>
</dbReference>
<organism evidence="1 2">
    <name type="scientific">Niallia oryzisoli</name>
    <dbReference type="NCBI Taxonomy" id="1737571"/>
    <lineage>
        <taxon>Bacteria</taxon>
        <taxon>Bacillati</taxon>
        <taxon>Bacillota</taxon>
        <taxon>Bacilli</taxon>
        <taxon>Bacillales</taxon>
        <taxon>Bacillaceae</taxon>
        <taxon>Niallia</taxon>
    </lineage>
</organism>
<sequence length="140" mass="16079">MLQSRIGYFDDDQKSCKERRIGYFVNDQKSCKESRIWYFDNDQKSCKESLSELNSSATDIENTLANDINAESSILKEGNFTPEQSNGASRDALARLEQALAGSLEVANLRGTPNQIERMIRLQNSRMEHFLTLLQDWNKH</sequence>
<dbReference type="RefSeq" id="WP_338448377.1">
    <property type="nucleotide sequence ID" value="NZ_CP137640.1"/>
</dbReference>
<reference evidence="1 2" key="1">
    <citation type="submission" date="2023-10" db="EMBL/GenBank/DDBJ databases">
        <title>Niallia locisalis sp.nov. isolated from a salt pond sample.</title>
        <authorList>
            <person name="Li X.-J."/>
            <person name="Dong L."/>
        </authorList>
    </citation>
    <scope>NUCLEOTIDE SEQUENCE [LARGE SCALE GENOMIC DNA]</scope>
    <source>
        <strain evidence="1 2">DSM 29761</strain>
    </source>
</reference>
<dbReference type="EMBL" id="CP137640">
    <property type="protein sequence ID" value="WVX79443.1"/>
    <property type="molecule type" value="Genomic_DNA"/>
</dbReference>
<name>A0ABZ2CC78_9BACI</name>
<gene>
    <name evidence="1" type="ORF">R4Z09_19335</name>
</gene>
<accession>A0ABZ2CC78</accession>
<protein>
    <submittedName>
        <fullName evidence="1">Uncharacterized protein</fullName>
    </submittedName>
</protein>